<dbReference type="InterPro" id="IPR050083">
    <property type="entry name" value="HtpX_protease"/>
</dbReference>
<evidence type="ECO:0000256" key="8">
    <source>
        <dbReference type="ARBA" id="ARBA00022989"/>
    </source>
</evidence>
<dbReference type="GO" id="GO:0006508">
    <property type="term" value="P:proteolysis"/>
    <property type="evidence" value="ECO:0007669"/>
    <property type="project" value="UniProtKB-KW"/>
</dbReference>
<dbReference type="PATRIC" id="fig|665004.4.peg.2693"/>
<comment type="similarity">
    <text evidence="11">Belongs to the peptidase M48 family.</text>
</comment>
<feature type="domain" description="Peptidase M48" evidence="13">
    <location>
        <begin position="67"/>
        <end position="280"/>
    </location>
</feature>
<keyword evidence="15" id="KW-1185">Reference proteome</keyword>
<dbReference type="InterPro" id="IPR001915">
    <property type="entry name" value="Peptidase_M48"/>
</dbReference>
<evidence type="ECO:0000256" key="4">
    <source>
        <dbReference type="ARBA" id="ARBA00022692"/>
    </source>
</evidence>
<dbReference type="EMBL" id="LGEM01000016">
    <property type="protein sequence ID" value="KUP98107.1"/>
    <property type="molecule type" value="Genomic_DNA"/>
</dbReference>
<comment type="caution">
    <text evidence="14">The sequence shown here is derived from an EMBL/GenBank/DDBJ whole genome shotgun (WGS) entry which is preliminary data.</text>
</comment>
<organism evidence="14 15">
    <name type="scientific">Thermobifida cellulosilytica TB100</name>
    <dbReference type="NCBI Taxonomy" id="665004"/>
    <lineage>
        <taxon>Bacteria</taxon>
        <taxon>Bacillati</taxon>
        <taxon>Actinomycetota</taxon>
        <taxon>Actinomycetes</taxon>
        <taxon>Streptosporangiales</taxon>
        <taxon>Nocardiopsidaceae</taxon>
        <taxon>Thermobifida</taxon>
    </lineage>
</organism>
<evidence type="ECO:0000256" key="3">
    <source>
        <dbReference type="ARBA" id="ARBA00022670"/>
    </source>
</evidence>
<evidence type="ECO:0000313" key="14">
    <source>
        <dbReference type="EMBL" id="KUP98107.1"/>
    </source>
</evidence>
<gene>
    <name evidence="14" type="ORF">AC529_03785</name>
</gene>
<keyword evidence="6 11" id="KW-0378">Hydrolase</keyword>
<keyword evidence="3 11" id="KW-0645">Protease</keyword>
<evidence type="ECO:0000256" key="5">
    <source>
        <dbReference type="ARBA" id="ARBA00022723"/>
    </source>
</evidence>
<dbReference type="Proteomes" id="UP000074382">
    <property type="component" value="Unassembled WGS sequence"/>
</dbReference>
<keyword evidence="2" id="KW-1003">Cell membrane</keyword>
<evidence type="ECO:0000259" key="13">
    <source>
        <dbReference type="Pfam" id="PF01435"/>
    </source>
</evidence>
<dbReference type="GO" id="GO:0004222">
    <property type="term" value="F:metalloendopeptidase activity"/>
    <property type="evidence" value="ECO:0007669"/>
    <property type="project" value="InterPro"/>
</dbReference>
<feature type="transmembrane region" description="Helical" evidence="12">
    <location>
        <begin position="143"/>
        <end position="165"/>
    </location>
</feature>
<keyword evidence="5" id="KW-0479">Metal-binding</keyword>
<evidence type="ECO:0000256" key="6">
    <source>
        <dbReference type="ARBA" id="ARBA00022801"/>
    </source>
</evidence>
<evidence type="ECO:0000313" key="15">
    <source>
        <dbReference type="Proteomes" id="UP000074382"/>
    </source>
</evidence>
<sequence>MRHNAFRAAALVVGLSILLIVLGWMCGGITGVKLGLVVVAVVNGLIYLFGDTMALRAMHARPVSEIEQPELYRIVREIATDARQPMPRLYLSPTRAPNAFTTGWNRRRAALCCTTGLLSLLDERELRGVIAHELVHLRRGDTVVGTVAAMLALSITSLTALSLLLPLADSEDEDGQGLLEGLIFLAVGPLAAAVVRAAVGRAQEFAADEAAARLTGDPVGLANALHRIEVAARTHPLPTHRGLLTSGHLMIAHPFADQLAGRLFTVHPPARERIRRLQDLAARWNRGGPGGGPDGRR</sequence>
<evidence type="ECO:0000256" key="2">
    <source>
        <dbReference type="ARBA" id="ARBA00022475"/>
    </source>
</evidence>
<dbReference type="GO" id="GO:0005886">
    <property type="term" value="C:plasma membrane"/>
    <property type="evidence" value="ECO:0007669"/>
    <property type="project" value="UniProtKB-SubCell"/>
</dbReference>
<dbReference type="Gene3D" id="3.30.2010.10">
    <property type="entry name" value="Metalloproteases ('zincins'), catalytic domain"/>
    <property type="match status" value="1"/>
</dbReference>
<evidence type="ECO:0000256" key="11">
    <source>
        <dbReference type="RuleBase" id="RU003983"/>
    </source>
</evidence>
<evidence type="ECO:0000256" key="1">
    <source>
        <dbReference type="ARBA" id="ARBA00004651"/>
    </source>
</evidence>
<accession>A0A147KLD9</accession>
<keyword evidence="8 12" id="KW-1133">Transmembrane helix</keyword>
<dbReference type="PANTHER" id="PTHR43221:SF1">
    <property type="entry name" value="PROTEASE HTPX"/>
    <property type="match status" value="1"/>
</dbReference>
<keyword evidence="10 12" id="KW-0472">Membrane</keyword>
<dbReference type="Pfam" id="PF01435">
    <property type="entry name" value="Peptidase_M48"/>
    <property type="match status" value="1"/>
</dbReference>
<comment type="subcellular location">
    <subcellularLocation>
        <location evidence="1">Cell membrane</location>
        <topology evidence="1">Multi-pass membrane protein</topology>
    </subcellularLocation>
</comment>
<keyword evidence="9 11" id="KW-0482">Metalloprotease</keyword>
<dbReference type="AlphaFoldDB" id="A0A147KLD9"/>
<feature type="transmembrane region" description="Helical" evidence="12">
    <location>
        <begin position="177"/>
        <end position="199"/>
    </location>
</feature>
<evidence type="ECO:0000256" key="12">
    <source>
        <dbReference type="SAM" id="Phobius"/>
    </source>
</evidence>
<dbReference type="STRING" id="665004.AC529_03785"/>
<evidence type="ECO:0000256" key="9">
    <source>
        <dbReference type="ARBA" id="ARBA00023049"/>
    </source>
</evidence>
<reference evidence="15" key="1">
    <citation type="journal article" date="2017" name="Acta Aliment.">
        <title>Plant polysaccharide degrading enzyme system of Thermpbifida cellulosilytica TB100 revealed by de novo genome project data.</title>
        <authorList>
            <person name="Toth A."/>
            <person name="Baka E."/>
            <person name="Luzics S."/>
            <person name="Bata-Vidacs I."/>
            <person name="Nagy I."/>
            <person name="Balint B."/>
            <person name="Herceg R."/>
            <person name="Olasz F."/>
            <person name="Wilk T."/>
            <person name="Nagy T."/>
            <person name="Kriszt B."/>
            <person name="Nagy I."/>
            <person name="Kukolya J."/>
        </authorList>
    </citation>
    <scope>NUCLEOTIDE SEQUENCE [LARGE SCALE GENOMIC DNA]</scope>
    <source>
        <strain evidence="15">TB100</strain>
    </source>
</reference>
<proteinExistence type="inferred from homology"/>
<keyword evidence="7 11" id="KW-0862">Zinc</keyword>
<feature type="transmembrane region" description="Helical" evidence="12">
    <location>
        <begin position="33"/>
        <end position="50"/>
    </location>
</feature>
<dbReference type="PANTHER" id="PTHR43221">
    <property type="entry name" value="PROTEASE HTPX"/>
    <property type="match status" value="1"/>
</dbReference>
<comment type="cofactor">
    <cofactor evidence="11">
        <name>Zn(2+)</name>
        <dbReference type="ChEBI" id="CHEBI:29105"/>
    </cofactor>
    <text evidence="11">Binds 1 zinc ion per subunit.</text>
</comment>
<name>A0A147KLD9_THECS</name>
<dbReference type="GO" id="GO:0046872">
    <property type="term" value="F:metal ion binding"/>
    <property type="evidence" value="ECO:0007669"/>
    <property type="project" value="UniProtKB-KW"/>
</dbReference>
<dbReference type="RefSeq" id="WP_068756927.1">
    <property type="nucleotide sequence ID" value="NZ_KQ950182.1"/>
</dbReference>
<evidence type="ECO:0000256" key="7">
    <source>
        <dbReference type="ARBA" id="ARBA00022833"/>
    </source>
</evidence>
<evidence type="ECO:0000256" key="10">
    <source>
        <dbReference type="ARBA" id="ARBA00023136"/>
    </source>
</evidence>
<protein>
    <submittedName>
        <fullName evidence="14">Protease HtpX</fullName>
    </submittedName>
</protein>
<dbReference type="OrthoDB" id="15218at2"/>
<keyword evidence="4 12" id="KW-0812">Transmembrane</keyword>